<reference evidence="1 2" key="1">
    <citation type="submission" date="2016-10" db="EMBL/GenBank/DDBJ databases">
        <title>Updated version of Genome Assembly of Janthinobacterium lividum ERGS5:01.</title>
        <authorList>
            <person name="Kumar R."/>
            <person name="Acharya V."/>
            <person name="Singh D."/>
        </authorList>
    </citation>
    <scope>NUCLEOTIDE SEQUENCE [LARGE SCALE GENOMIC DNA]</scope>
    <source>
        <strain evidence="1 2">ERGS5:01</strain>
    </source>
</reference>
<dbReference type="EMBL" id="MAQB02000001">
    <property type="protein sequence ID" value="OFJ48627.1"/>
    <property type="molecule type" value="Genomic_DNA"/>
</dbReference>
<proteinExistence type="predicted"/>
<sequence length="73" mass="8500">MRLLMCLLVVMGRNVLPQIVLIIVCLRFQKVLSGSSTTNITNTMNLGWFTWIKLFAKTTLRIYLHLLSLEYKK</sequence>
<evidence type="ECO:0000313" key="2">
    <source>
        <dbReference type="Proteomes" id="UP000092634"/>
    </source>
</evidence>
<accession>A0A1E8PRI6</accession>
<dbReference type="Proteomes" id="UP000092634">
    <property type="component" value="Unassembled WGS sequence"/>
</dbReference>
<protein>
    <submittedName>
        <fullName evidence="1">Uncharacterized protein</fullName>
    </submittedName>
</protein>
<organism evidence="1 2">
    <name type="scientific">Janthinobacterium lividum</name>
    <dbReference type="NCBI Taxonomy" id="29581"/>
    <lineage>
        <taxon>Bacteria</taxon>
        <taxon>Pseudomonadati</taxon>
        <taxon>Pseudomonadota</taxon>
        <taxon>Betaproteobacteria</taxon>
        <taxon>Burkholderiales</taxon>
        <taxon>Oxalobacteraceae</taxon>
        <taxon>Janthinobacterium</taxon>
    </lineage>
</organism>
<gene>
    <name evidence="1" type="ORF">BA896_006535</name>
</gene>
<comment type="caution">
    <text evidence="1">The sequence shown here is derived from an EMBL/GenBank/DDBJ whole genome shotgun (WGS) entry which is preliminary data.</text>
</comment>
<evidence type="ECO:0000313" key="1">
    <source>
        <dbReference type="EMBL" id="OFJ48627.1"/>
    </source>
</evidence>
<dbReference type="AlphaFoldDB" id="A0A1E8PRI6"/>
<name>A0A1E8PRI6_9BURK</name>